<gene>
    <name evidence="1" type="ORF">RRF57_011213</name>
</gene>
<keyword evidence="2" id="KW-1185">Reference proteome</keyword>
<accession>A0AAN7UZ57</accession>
<name>A0AAN7UZ57_9PEZI</name>
<dbReference type="InterPro" id="IPR008949">
    <property type="entry name" value="Isoprenoid_synthase_dom_sf"/>
</dbReference>
<evidence type="ECO:0000313" key="2">
    <source>
        <dbReference type="Proteomes" id="UP001305414"/>
    </source>
</evidence>
<organism evidence="1 2">
    <name type="scientific">Xylaria bambusicola</name>
    <dbReference type="NCBI Taxonomy" id="326684"/>
    <lineage>
        <taxon>Eukaryota</taxon>
        <taxon>Fungi</taxon>
        <taxon>Dikarya</taxon>
        <taxon>Ascomycota</taxon>
        <taxon>Pezizomycotina</taxon>
        <taxon>Sordariomycetes</taxon>
        <taxon>Xylariomycetidae</taxon>
        <taxon>Xylariales</taxon>
        <taxon>Xylariaceae</taxon>
        <taxon>Xylaria</taxon>
    </lineage>
</organism>
<proteinExistence type="predicted"/>
<comment type="caution">
    <text evidence="1">The sequence shown here is derived from an EMBL/GenBank/DDBJ whole genome shotgun (WGS) entry which is preliminary data.</text>
</comment>
<reference evidence="1 2" key="1">
    <citation type="submission" date="2023-10" db="EMBL/GenBank/DDBJ databases">
        <title>Draft genome sequence of Xylaria bambusicola isolate GMP-LS, the root and basal stem rot pathogen of sugarcane in Indonesia.</title>
        <authorList>
            <person name="Selvaraj P."/>
            <person name="Muralishankar V."/>
            <person name="Muruganantham S."/>
            <person name="Sp S."/>
            <person name="Haryani S."/>
            <person name="Lau K.J.X."/>
            <person name="Naqvi N.I."/>
        </authorList>
    </citation>
    <scope>NUCLEOTIDE SEQUENCE [LARGE SCALE GENOMIC DNA]</scope>
    <source>
        <strain evidence="1">GMP-LS</strain>
    </source>
</reference>
<protein>
    <submittedName>
        <fullName evidence="1">Uncharacterized protein</fullName>
    </submittedName>
</protein>
<evidence type="ECO:0000313" key="1">
    <source>
        <dbReference type="EMBL" id="KAK5635501.1"/>
    </source>
</evidence>
<sequence length="105" mass="11964">MGIINWNEEMRTKNAQVYLCYMNSIWVPTCDAETWRLTLDWQGWVIPPPPTIGGNPISDQSSLQVFLFDDQFDEGHLRDNPVAAQEEVNATMAVMTEDPPLIKPN</sequence>
<dbReference type="EMBL" id="JAWHQM010000053">
    <property type="protein sequence ID" value="KAK5635501.1"/>
    <property type="molecule type" value="Genomic_DNA"/>
</dbReference>
<dbReference type="Gene3D" id="1.10.600.10">
    <property type="entry name" value="Farnesyl Diphosphate Synthase"/>
    <property type="match status" value="1"/>
</dbReference>
<dbReference type="Proteomes" id="UP001305414">
    <property type="component" value="Unassembled WGS sequence"/>
</dbReference>
<dbReference type="AlphaFoldDB" id="A0AAN7UZ57"/>